<reference evidence="2 3" key="1">
    <citation type="submission" date="2021-03" db="EMBL/GenBank/DDBJ databases">
        <title>Genomic Encyclopedia of Type Strains, Phase IV (KMG-IV): sequencing the most valuable type-strain genomes for metagenomic binning, comparative biology and taxonomic classification.</title>
        <authorList>
            <person name="Goeker M."/>
        </authorList>
    </citation>
    <scope>NUCLEOTIDE SEQUENCE [LARGE SCALE GENOMIC DNA]</scope>
    <source>
        <strain evidence="2 3">DSM 26048</strain>
    </source>
</reference>
<gene>
    <name evidence="2" type="ORF">J2Z66_005961</name>
</gene>
<name>A0ABS4J3A6_9BACL</name>
<evidence type="ECO:0000256" key="1">
    <source>
        <dbReference type="SAM" id="SignalP"/>
    </source>
</evidence>
<evidence type="ECO:0000313" key="3">
    <source>
        <dbReference type="Proteomes" id="UP001519287"/>
    </source>
</evidence>
<proteinExistence type="predicted"/>
<dbReference type="RefSeq" id="WP_209976162.1">
    <property type="nucleotide sequence ID" value="NZ_JAGGLB010000024.1"/>
</dbReference>
<sequence length="129" mass="13518">MKKRISMISFVAVLCLVFGSVSAFAASFSFHFTPPFVGSLKSTSTQKVTTLAAAYVNPSTSATPTSYFLSPTPGSSTNATNIITDISTSGSRSLTYNSGYGGMGTSLCLSGYPSNFDFVDYNIAGTWSP</sequence>
<protein>
    <submittedName>
        <fullName evidence="2">Uncharacterized protein</fullName>
    </submittedName>
</protein>
<organism evidence="2 3">
    <name type="scientific">Paenibacillus eucommiae</name>
    <dbReference type="NCBI Taxonomy" id="1355755"/>
    <lineage>
        <taxon>Bacteria</taxon>
        <taxon>Bacillati</taxon>
        <taxon>Bacillota</taxon>
        <taxon>Bacilli</taxon>
        <taxon>Bacillales</taxon>
        <taxon>Paenibacillaceae</taxon>
        <taxon>Paenibacillus</taxon>
    </lineage>
</organism>
<feature type="signal peptide" evidence="1">
    <location>
        <begin position="1"/>
        <end position="25"/>
    </location>
</feature>
<dbReference type="EMBL" id="JAGGLB010000024">
    <property type="protein sequence ID" value="MBP1994325.1"/>
    <property type="molecule type" value="Genomic_DNA"/>
</dbReference>
<dbReference type="Proteomes" id="UP001519287">
    <property type="component" value="Unassembled WGS sequence"/>
</dbReference>
<keyword evidence="1" id="KW-0732">Signal</keyword>
<evidence type="ECO:0000313" key="2">
    <source>
        <dbReference type="EMBL" id="MBP1994325.1"/>
    </source>
</evidence>
<comment type="caution">
    <text evidence="2">The sequence shown here is derived from an EMBL/GenBank/DDBJ whole genome shotgun (WGS) entry which is preliminary data.</text>
</comment>
<accession>A0ABS4J3A6</accession>
<feature type="chain" id="PRO_5046464563" evidence="1">
    <location>
        <begin position="26"/>
        <end position="129"/>
    </location>
</feature>
<keyword evidence="3" id="KW-1185">Reference proteome</keyword>